<name>A0A5P2G699_9BACT</name>
<evidence type="ECO:0000256" key="1">
    <source>
        <dbReference type="ARBA" id="ARBA00004571"/>
    </source>
</evidence>
<dbReference type="InterPro" id="IPR008969">
    <property type="entry name" value="CarboxyPept-like_regulatory"/>
</dbReference>
<evidence type="ECO:0000256" key="2">
    <source>
        <dbReference type="ARBA" id="ARBA00022448"/>
    </source>
</evidence>
<dbReference type="KEGG" id="arac:E0W69_016700"/>
<protein>
    <submittedName>
        <fullName evidence="16">TonB-dependent receptor plug domain-containing protein</fullName>
    </submittedName>
</protein>
<dbReference type="EMBL" id="CP044016">
    <property type="protein sequence ID" value="QES90218.1"/>
    <property type="molecule type" value="Genomic_DNA"/>
</dbReference>
<dbReference type="Gene3D" id="2.40.170.20">
    <property type="entry name" value="TonB-dependent receptor, beta-barrel domain"/>
    <property type="match status" value="1"/>
</dbReference>
<keyword evidence="5 11" id="KW-0812">Transmembrane</keyword>
<keyword evidence="8 12" id="KW-0798">TonB box</keyword>
<dbReference type="Proteomes" id="UP000292424">
    <property type="component" value="Chromosome"/>
</dbReference>
<evidence type="ECO:0000259" key="14">
    <source>
        <dbReference type="Pfam" id="PF00593"/>
    </source>
</evidence>
<gene>
    <name evidence="16" type="ORF">E0W69_016700</name>
</gene>
<dbReference type="PANTHER" id="PTHR32552:SF81">
    <property type="entry name" value="TONB-DEPENDENT OUTER MEMBRANE RECEPTOR"/>
    <property type="match status" value="1"/>
</dbReference>
<evidence type="ECO:0000313" key="16">
    <source>
        <dbReference type="EMBL" id="QES90218.1"/>
    </source>
</evidence>
<evidence type="ECO:0000256" key="12">
    <source>
        <dbReference type="RuleBase" id="RU003357"/>
    </source>
</evidence>
<dbReference type="InterPro" id="IPR012910">
    <property type="entry name" value="Plug_dom"/>
</dbReference>
<dbReference type="Pfam" id="PF00593">
    <property type="entry name" value="TonB_dep_Rec_b-barrel"/>
    <property type="match status" value="1"/>
</dbReference>
<keyword evidence="9 11" id="KW-0472">Membrane</keyword>
<keyword evidence="3 11" id="KW-1134">Transmembrane beta strand</keyword>
<evidence type="ECO:0000313" key="17">
    <source>
        <dbReference type="Proteomes" id="UP000292424"/>
    </source>
</evidence>
<evidence type="ECO:0000259" key="15">
    <source>
        <dbReference type="Pfam" id="PF07715"/>
    </source>
</evidence>
<dbReference type="AlphaFoldDB" id="A0A5P2G699"/>
<evidence type="ECO:0000256" key="5">
    <source>
        <dbReference type="ARBA" id="ARBA00022692"/>
    </source>
</evidence>
<evidence type="ECO:0000256" key="10">
    <source>
        <dbReference type="ARBA" id="ARBA00023237"/>
    </source>
</evidence>
<keyword evidence="16" id="KW-0675">Receptor</keyword>
<comment type="similarity">
    <text evidence="11 12">Belongs to the TonB-dependent receptor family.</text>
</comment>
<evidence type="ECO:0000256" key="4">
    <source>
        <dbReference type="ARBA" id="ARBA00022496"/>
    </source>
</evidence>
<evidence type="ECO:0000256" key="6">
    <source>
        <dbReference type="ARBA" id="ARBA00023004"/>
    </source>
</evidence>
<evidence type="ECO:0000256" key="9">
    <source>
        <dbReference type="ARBA" id="ARBA00023136"/>
    </source>
</evidence>
<keyword evidence="2 11" id="KW-0813">Transport</keyword>
<keyword evidence="4" id="KW-0410">Iron transport</keyword>
<keyword evidence="7" id="KW-0406">Ion transport</keyword>
<dbReference type="OrthoDB" id="9775095at2"/>
<dbReference type="InterPro" id="IPR036942">
    <property type="entry name" value="Beta-barrel_TonB_sf"/>
</dbReference>
<evidence type="ECO:0000256" key="3">
    <source>
        <dbReference type="ARBA" id="ARBA00022452"/>
    </source>
</evidence>
<dbReference type="InterPro" id="IPR000531">
    <property type="entry name" value="Beta-barrel_TonB"/>
</dbReference>
<dbReference type="GO" id="GO:0006826">
    <property type="term" value="P:iron ion transport"/>
    <property type="evidence" value="ECO:0007669"/>
    <property type="project" value="UniProtKB-KW"/>
</dbReference>
<feature type="domain" description="TonB-dependent receptor plug" evidence="15">
    <location>
        <begin position="118"/>
        <end position="227"/>
    </location>
</feature>
<evidence type="ECO:0000256" key="13">
    <source>
        <dbReference type="SAM" id="SignalP"/>
    </source>
</evidence>
<dbReference type="SUPFAM" id="SSF49464">
    <property type="entry name" value="Carboxypeptidase regulatory domain-like"/>
    <property type="match status" value="1"/>
</dbReference>
<comment type="subcellular location">
    <subcellularLocation>
        <location evidence="1 11">Cell outer membrane</location>
        <topology evidence="1 11">Multi-pass membrane protein</topology>
    </subcellularLocation>
</comment>
<evidence type="ECO:0000256" key="8">
    <source>
        <dbReference type="ARBA" id="ARBA00023077"/>
    </source>
</evidence>
<dbReference type="Pfam" id="PF13715">
    <property type="entry name" value="CarbopepD_reg_2"/>
    <property type="match status" value="1"/>
</dbReference>
<dbReference type="Pfam" id="PF07715">
    <property type="entry name" value="Plug"/>
    <property type="match status" value="1"/>
</dbReference>
<keyword evidence="13" id="KW-0732">Signal</keyword>
<dbReference type="InterPro" id="IPR039426">
    <property type="entry name" value="TonB-dep_rcpt-like"/>
</dbReference>
<evidence type="ECO:0000256" key="11">
    <source>
        <dbReference type="PROSITE-ProRule" id="PRU01360"/>
    </source>
</evidence>
<organism evidence="16 17">
    <name type="scientific">Rhizosphaericola mali</name>
    <dbReference type="NCBI Taxonomy" id="2545455"/>
    <lineage>
        <taxon>Bacteria</taxon>
        <taxon>Pseudomonadati</taxon>
        <taxon>Bacteroidota</taxon>
        <taxon>Chitinophagia</taxon>
        <taxon>Chitinophagales</taxon>
        <taxon>Chitinophagaceae</taxon>
        <taxon>Rhizosphaericola</taxon>
    </lineage>
</organism>
<keyword evidence="6" id="KW-0408">Iron</keyword>
<accession>A0A5P2G699</accession>
<feature type="signal peptide" evidence="13">
    <location>
        <begin position="1"/>
        <end position="23"/>
    </location>
</feature>
<dbReference type="PANTHER" id="PTHR32552">
    <property type="entry name" value="FERRICHROME IRON RECEPTOR-RELATED"/>
    <property type="match status" value="1"/>
</dbReference>
<evidence type="ECO:0000256" key="7">
    <source>
        <dbReference type="ARBA" id="ARBA00023065"/>
    </source>
</evidence>
<dbReference type="GO" id="GO:0009279">
    <property type="term" value="C:cell outer membrane"/>
    <property type="evidence" value="ECO:0007669"/>
    <property type="project" value="UniProtKB-SubCell"/>
</dbReference>
<dbReference type="SUPFAM" id="SSF56935">
    <property type="entry name" value="Porins"/>
    <property type="match status" value="1"/>
</dbReference>
<dbReference type="RefSeq" id="WP_131331174.1">
    <property type="nucleotide sequence ID" value="NZ_CP044016.1"/>
</dbReference>
<reference evidence="16 17" key="1">
    <citation type="submission" date="2019-09" db="EMBL/GenBank/DDBJ databases">
        <title>Complete genome sequence of Arachidicoccus sp. B3-10 isolated from apple orchard soil.</title>
        <authorList>
            <person name="Kim H.S."/>
            <person name="Han K.-I."/>
            <person name="Suh M.K."/>
            <person name="Lee K.C."/>
            <person name="Eom M.K."/>
            <person name="Kim J.-S."/>
            <person name="Kang S.W."/>
            <person name="Sin Y."/>
            <person name="Lee J.-S."/>
        </authorList>
    </citation>
    <scope>NUCLEOTIDE SEQUENCE [LARGE SCALE GENOMIC DNA]</scope>
    <source>
        <strain evidence="16 17">B3-10</strain>
    </source>
</reference>
<sequence>MKFQSKTKIAFAPLLCLAMHSFAQQTITGNVQTRDKSPINAASVTIKGTDKTFITDSLGNFTITTPVSTPFTLQVSSVGYIKKEWEVKDIHKPIDITLDLNDNLYEVVITSRRRSETAQSVPIPITVIGGAHAADAGAFNVERLKELVPSVQFYSSTPRNTTLNIRGLGSVFGLTNDGIDPGVGFYVDGVYYARPAATCIDFIDIDRIEVLRGPQGTLFGKNTTAGAFNITSKAPTFTPDAKVEVSYGNYNFVQAKATVSGRLANKLAGRISFSGTQRNGTILNTATETPVNTLNNLGVRGQLLYTPSTKTKITLIGDATRQRPNGYALVFGGVVPTLRSSFRQFNSIIKDLGYTVPYTNPFDRKIDQNTPARADNNLGGLSVNVDSKIGFGTLTSTTAWRYWKWNPSNDRDYTGLDALSKSQGNSKHHQWSQELRYAGNISDKVSGVLGVFYLGQNLESDPVQTEEVGADYWRFAQQSATGNGAYWSEYKDLVDGYGIKTYNRIKSVSAAIFTNIDWKVTNNFHIQPGVRYNYDSKNVVYSRTTYGGQTQAELGVSDAVWSILDSMKQSVYSNQAFAFKAHESNFSGQITANYIVNNKINAYATFATSYKPLGVNVGGLPTGSDGQPLTDLAKVKPEKVYNYEIGVKTSPTGNSTLNISLFNTDIKDYQTNVQSPELGVNRGYLANAEKVRVRGAELEGNARFQNVTFFGALSYTDGKYVKFDNAPLPLEETGLKDAAGNSVYYTDISGQRLPGISKWSGSLGGELTTNGGQLFGTEGKFFLAIESSARSGFSSSPTPSKYLNIAGYALFNARLGFRAYKGVTIFVWGRNILNKNYFEQFLVAGGNAGQYGAVLGDPRTYGVTLRFGLN</sequence>
<dbReference type="Gene3D" id="2.60.40.1120">
    <property type="entry name" value="Carboxypeptidase-like, regulatory domain"/>
    <property type="match status" value="1"/>
</dbReference>
<feature type="chain" id="PRO_5024461212" evidence="13">
    <location>
        <begin position="24"/>
        <end position="870"/>
    </location>
</feature>
<feature type="domain" description="TonB-dependent receptor-like beta-barrel" evidence="14">
    <location>
        <begin position="368"/>
        <end position="832"/>
    </location>
</feature>
<proteinExistence type="inferred from homology"/>
<dbReference type="PROSITE" id="PS52016">
    <property type="entry name" value="TONB_DEPENDENT_REC_3"/>
    <property type="match status" value="1"/>
</dbReference>
<keyword evidence="17" id="KW-1185">Reference proteome</keyword>
<keyword evidence="10 11" id="KW-0998">Cell outer membrane</keyword>